<protein>
    <submittedName>
        <fullName evidence="1">Uncharacterized protein</fullName>
    </submittedName>
</protein>
<name>A0ABY8F1S9_9HYPH</name>
<gene>
    <name evidence="1" type="ORF">K1718_25190</name>
</gene>
<evidence type="ECO:0000313" key="1">
    <source>
        <dbReference type="EMBL" id="WFE89410.1"/>
    </source>
</evidence>
<dbReference type="EMBL" id="CP120863">
    <property type="protein sequence ID" value="WFE89410.1"/>
    <property type="molecule type" value="Genomic_DNA"/>
</dbReference>
<dbReference type="Proteomes" id="UP001209803">
    <property type="component" value="Chromosome"/>
</dbReference>
<dbReference type="RefSeq" id="WP_265680404.1">
    <property type="nucleotide sequence ID" value="NZ_CP120863.1"/>
</dbReference>
<evidence type="ECO:0000313" key="2">
    <source>
        <dbReference type="Proteomes" id="UP001209803"/>
    </source>
</evidence>
<organism evidence="1 2">
    <name type="scientific">Roseibium porphyridii</name>
    <dbReference type="NCBI Taxonomy" id="2866279"/>
    <lineage>
        <taxon>Bacteria</taxon>
        <taxon>Pseudomonadati</taxon>
        <taxon>Pseudomonadota</taxon>
        <taxon>Alphaproteobacteria</taxon>
        <taxon>Hyphomicrobiales</taxon>
        <taxon>Stappiaceae</taxon>
        <taxon>Roseibium</taxon>
    </lineage>
</organism>
<keyword evidence="2" id="KW-1185">Reference proteome</keyword>
<proteinExistence type="predicted"/>
<accession>A0ABY8F1S9</accession>
<sequence length="167" mass="19029">MKFSDKIRSRLLKPAISLYCRFAGSRKDTAVLLSGTAKSKPVALVWAFGISEAQRDAKLQDMKDHLDAFHTVVVVCDSNTFSSLLQMGFRVEAVPSHEEQKIHFCDLPWATYLSRRISRIRNNWAPDFEFTLAADPEEFVETCKGKQLTTPNNTMTEELEYLEDYAS</sequence>
<reference evidence="1 2" key="1">
    <citation type="submission" date="2023-03" db="EMBL/GenBank/DDBJ databases">
        <title>Roseibium porphyridii sp. nov. and Roseibium rhodosorbium sp. nov. isolated from marine algae, Porphyridium cruentum and Rhodosorus marinus, respectively.</title>
        <authorList>
            <person name="Lee M.W."/>
            <person name="Choi B.J."/>
            <person name="Lee J.K."/>
            <person name="Choi D.G."/>
            <person name="Baek J.H."/>
            <person name="Bayburt H."/>
            <person name="Kim J.M."/>
            <person name="Han D.M."/>
            <person name="Kim K.H."/>
            <person name="Jeon C.O."/>
        </authorList>
    </citation>
    <scope>NUCLEOTIDE SEQUENCE [LARGE SCALE GENOMIC DNA]</scope>
    <source>
        <strain evidence="1 2">KMA01</strain>
    </source>
</reference>